<dbReference type="GO" id="GO:0005576">
    <property type="term" value="C:extracellular region"/>
    <property type="evidence" value="ECO:0007669"/>
    <property type="project" value="UniProtKB-SubCell"/>
</dbReference>
<dbReference type="SUPFAM" id="SSF49842">
    <property type="entry name" value="TNF-like"/>
    <property type="match status" value="1"/>
</dbReference>
<dbReference type="Gene3D" id="2.60.120.40">
    <property type="match status" value="1"/>
</dbReference>
<dbReference type="PRINTS" id="PR00007">
    <property type="entry name" value="COMPLEMNTC1Q"/>
</dbReference>
<dbReference type="EMBL" id="CACVKT020000259">
    <property type="protein sequence ID" value="CAC5357830.1"/>
    <property type="molecule type" value="Genomic_DNA"/>
</dbReference>
<keyword evidence="5" id="KW-0472">Membrane</keyword>
<sequence>MNIAQFVPNTPVTSTFCISVMFLSILYCVLSFCSVVQNTIFERETSGNGLLWIIAKQLDRLENKVQDMQKQYISRDKEIETIKETLQGQSKELGGVKTPKVVFKARDLKTDANLIGKHLVFPNMIVNHGGGYNRHTGVFTAPVSGIYLFNIQLCPEPKSSIHMHIKVKNTGKVIGDLQFYSMFGVQCVSANGVDFLSQGEQAWVQCTSASSSGDVIVVGSHGNSFSGVLVHV</sequence>
<name>A0A6J7ZYM2_MYTCO</name>
<dbReference type="AlphaFoldDB" id="A0A6J7ZYM2"/>
<protein>
    <submittedName>
        <fullName evidence="7">C1QL</fullName>
    </submittedName>
</protein>
<feature type="domain" description="C1q" evidence="6">
    <location>
        <begin position="96"/>
        <end position="232"/>
    </location>
</feature>
<dbReference type="Pfam" id="PF00386">
    <property type="entry name" value="C1q"/>
    <property type="match status" value="1"/>
</dbReference>
<organism evidence="7 8">
    <name type="scientific">Mytilus coruscus</name>
    <name type="common">Sea mussel</name>
    <dbReference type="NCBI Taxonomy" id="42192"/>
    <lineage>
        <taxon>Eukaryota</taxon>
        <taxon>Metazoa</taxon>
        <taxon>Spiralia</taxon>
        <taxon>Lophotrochozoa</taxon>
        <taxon>Mollusca</taxon>
        <taxon>Bivalvia</taxon>
        <taxon>Autobranchia</taxon>
        <taxon>Pteriomorphia</taxon>
        <taxon>Mytilida</taxon>
        <taxon>Mytiloidea</taxon>
        <taxon>Mytilidae</taxon>
        <taxon>Mytilinae</taxon>
        <taxon>Mytilus</taxon>
    </lineage>
</organism>
<dbReference type="InterPro" id="IPR008983">
    <property type="entry name" value="Tumour_necrosis_fac-like_dom"/>
</dbReference>
<feature type="coiled-coil region" evidence="4">
    <location>
        <begin position="51"/>
        <end position="78"/>
    </location>
</feature>
<evidence type="ECO:0000256" key="2">
    <source>
        <dbReference type="ARBA" id="ARBA00022525"/>
    </source>
</evidence>
<evidence type="ECO:0000256" key="5">
    <source>
        <dbReference type="SAM" id="Phobius"/>
    </source>
</evidence>
<dbReference type="OrthoDB" id="6158150at2759"/>
<keyword evidence="5" id="KW-1133">Transmembrane helix</keyword>
<comment type="subcellular location">
    <subcellularLocation>
        <location evidence="1">Secreted</location>
    </subcellularLocation>
</comment>
<proteinExistence type="predicted"/>
<evidence type="ECO:0000259" key="6">
    <source>
        <dbReference type="PROSITE" id="PS50871"/>
    </source>
</evidence>
<evidence type="ECO:0000256" key="4">
    <source>
        <dbReference type="SAM" id="Coils"/>
    </source>
</evidence>
<keyword evidence="2" id="KW-0964">Secreted</keyword>
<dbReference type="PROSITE" id="PS50871">
    <property type="entry name" value="C1Q"/>
    <property type="match status" value="1"/>
</dbReference>
<keyword evidence="3" id="KW-0732">Signal</keyword>
<keyword evidence="4" id="KW-0175">Coiled coil</keyword>
<evidence type="ECO:0000256" key="1">
    <source>
        <dbReference type="ARBA" id="ARBA00004613"/>
    </source>
</evidence>
<dbReference type="Proteomes" id="UP000507470">
    <property type="component" value="Unassembled WGS sequence"/>
</dbReference>
<evidence type="ECO:0000313" key="8">
    <source>
        <dbReference type="Proteomes" id="UP000507470"/>
    </source>
</evidence>
<gene>
    <name evidence="7" type="ORF">MCOR_1325</name>
</gene>
<dbReference type="InterPro" id="IPR050822">
    <property type="entry name" value="Cerebellin_Synaptic_Org"/>
</dbReference>
<dbReference type="SMART" id="SM00110">
    <property type="entry name" value="C1Q"/>
    <property type="match status" value="1"/>
</dbReference>
<dbReference type="InterPro" id="IPR001073">
    <property type="entry name" value="C1q_dom"/>
</dbReference>
<dbReference type="PANTHER" id="PTHR22923:SF116">
    <property type="entry name" value="C1Q DOMAIN-CONTAINING PROTEIN"/>
    <property type="match status" value="1"/>
</dbReference>
<accession>A0A6J7ZYM2</accession>
<feature type="transmembrane region" description="Helical" evidence="5">
    <location>
        <begin position="12"/>
        <end position="36"/>
    </location>
</feature>
<dbReference type="PANTHER" id="PTHR22923">
    <property type="entry name" value="CEREBELLIN-RELATED"/>
    <property type="match status" value="1"/>
</dbReference>
<evidence type="ECO:0000256" key="3">
    <source>
        <dbReference type="ARBA" id="ARBA00022729"/>
    </source>
</evidence>
<keyword evidence="5" id="KW-0812">Transmembrane</keyword>
<reference evidence="7 8" key="1">
    <citation type="submission" date="2020-06" db="EMBL/GenBank/DDBJ databases">
        <authorList>
            <person name="Li R."/>
            <person name="Bekaert M."/>
        </authorList>
    </citation>
    <scope>NUCLEOTIDE SEQUENCE [LARGE SCALE GENOMIC DNA]</scope>
    <source>
        <strain evidence="8">wild</strain>
    </source>
</reference>
<evidence type="ECO:0000313" key="7">
    <source>
        <dbReference type="EMBL" id="CAC5357830.1"/>
    </source>
</evidence>
<keyword evidence="8" id="KW-1185">Reference proteome</keyword>